<dbReference type="PANTHER" id="PTHR23513:SF6">
    <property type="entry name" value="MAJOR FACILITATOR SUPERFAMILY ASSOCIATED DOMAIN-CONTAINING PROTEIN"/>
    <property type="match status" value="1"/>
</dbReference>
<evidence type="ECO:0000256" key="7">
    <source>
        <dbReference type="SAM" id="Phobius"/>
    </source>
</evidence>
<feature type="transmembrane region" description="Helical" evidence="7">
    <location>
        <begin position="164"/>
        <end position="188"/>
    </location>
</feature>
<organism evidence="8 9">
    <name type="scientific">Streptomyces badius</name>
    <dbReference type="NCBI Taxonomy" id="1941"/>
    <lineage>
        <taxon>Bacteria</taxon>
        <taxon>Bacillati</taxon>
        <taxon>Actinomycetota</taxon>
        <taxon>Actinomycetes</taxon>
        <taxon>Kitasatosporales</taxon>
        <taxon>Streptomycetaceae</taxon>
        <taxon>Streptomyces</taxon>
    </lineage>
</organism>
<keyword evidence="4 7" id="KW-1133">Transmembrane helix</keyword>
<evidence type="ECO:0000256" key="1">
    <source>
        <dbReference type="ARBA" id="ARBA00004651"/>
    </source>
</evidence>
<keyword evidence="3 7" id="KW-0812">Transmembrane</keyword>
<feature type="transmembrane region" description="Helical" evidence="7">
    <location>
        <begin position="19"/>
        <end position="41"/>
    </location>
</feature>
<dbReference type="InterPro" id="IPR011701">
    <property type="entry name" value="MFS"/>
</dbReference>
<dbReference type="Proteomes" id="UP000659767">
    <property type="component" value="Unassembled WGS sequence"/>
</dbReference>
<feature type="transmembrane region" description="Helical" evidence="7">
    <location>
        <begin position="225"/>
        <end position="247"/>
    </location>
</feature>
<comment type="caution">
    <text evidence="8">The sequence shown here is derived from an EMBL/GenBank/DDBJ whole genome shotgun (WGS) entry which is preliminary data.</text>
</comment>
<feature type="region of interest" description="Disordered" evidence="6">
    <location>
        <begin position="400"/>
        <end position="425"/>
    </location>
</feature>
<feature type="transmembrane region" description="Helical" evidence="7">
    <location>
        <begin position="259"/>
        <end position="280"/>
    </location>
</feature>
<reference evidence="9" key="1">
    <citation type="journal article" date="2019" name="Int. J. Syst. Evol. Microbiol.">
        <title>The Global Catalogue of Microorganisms (GCM) 10K type strain sequencing project: providing services to taxonomists for standard genome sequencing and annotation.</title>
        <authorList>
            <consortium name="The Broad Institute Genomics Platform"/>
            <consortium name="The Broad Institute Genome Sequencing Center for Infectious Disease"/>
            <person name="Wu L."/>
            <person name="Ma J."/>
        </authorList>
    </citation>
    <scope>NUCLEOTIDE SEQUENCE [LARGE SCALE GENOMIC DNA]</scope>
    <source>
        <strain evidence="9">JCM 4350</strain>
    </source>
</reference>
<evidence type="ECO:0000256" key="3">
    <source>
        <dbReference type="ARBA" id="ARBA00022692"/>
    </source>
</evidence>
<feature type="transmembrane region" description="Helical" evidence="7">
    <location>
        <begin position="126"/>
        <end position="144"/>
    </location>
</feature>
<evidence type="ECO:0000313" key="9">
    <source>
        <dbReference type="Proteomes" id="UP000659767"/>
    </source>
</evidence>
<sequence>MGGGSAVVRVLRDRTAGRCLAGVVVSGFGTSAMWLTAGIWVKSLTGSNSLAALTVCAMWAPVLAGPALGALADRMDRKVLLVRGNLVMACLLVPLVLVDSGRTVWLLFAVLALYGAIGVVLDAAEAALVAGTVPASLLADFNGLRMTANEGMKLVAPLAGAGLYVRFGGPAVALSAAATCALAALVLARLPVMSPPRGPAPAGSWRDELTAGVRRIRASAVLRPLVTAGAVTMLLAGVNGAVTFAYVDEVLGRAPAYAGVLYAVQGAGSVAVGVLAGPLLRRLPQRVFAAGGIALFALGVGARTVEPDAVALGASAAIGFGLPCVLVAAMTAVQRETPDAVLGCTAATAGSLMTAPNAVALALGAGLVAVVDVRVLTASAGAAGVLAAVALAAGARLRRGAPGAVDPATGPAASGPGAGPASPQP</sequence>
<evidence type="ECO:0000313" key="8">
    <source>
        <dbReference type="EMBL" id="GGS77190.1"/>
    </source>
</evidence>
<evidence type="ECO:0000256" key="4">
    <source>
        <dbReference type="ARBA" id="ARBA00022989"/>
    </source>
</evidence>
<feature type="transmembrane region" description="Helical" evidence="7">
    <location>
        <begin position="311"/>
        <end position="333"/>
    </location>
</feature>
<proteinExistence type="predicted"/>
<protein>
    <submittedName>
        <fullName evidence="8">MFS transporter</fullName>
    </submittedName>
</protein>
<evidence type="ECO:0000256" key="6">
    <source>
        <dbReference type="SAM" id="MobiDB-lite"/>
    </source>
</evidence>
<keyword evidence="5 7" id="KW-0472">Membrane</keyword>
<keyword evidence="2" id="KW-1003">Cell membrane</keyword>
<dbReference type="Pfam" id="PF07690">
    <property type="entry name" value="MFS_1"/>
    <property type="match status" value="1"/>
</dbReference>
<gene>
    <name evidence="8" type="ORF">GCM10010253_60040</name>
</gene>
<dbReference type="Gene3D" id="1.20.1250.20">
    <property type="entry name" value="MFS general substrate transporter like domains"/>
    <property type="match status" value="1"/>
</dbReference>
<dbReference type="EMBL" id="BMSZ01000021">
    <property type="protein sequence ID" value="GGS77190.1"/>
    <property type="molecule type" value="Genomic_DNA"/>
</dbReference>
<comment type="subcellular location">
    <subcellularLocation>
        <location evidence="1">Cell membrane</location>
        <topology evidence="1">Multi-pass membrane protein</topology>
    </subcellularLocation>
</comment>
<feature type="transmembrane region" description="Helical" evidence="7">
    <location>
        <begin position="340"/>
        <end position="369"/>
    </location>
</feature>
<accession>A0ABQ2TLZ1</accession>
<dbReference type="SUPFAM" id="SSF103473">
    <property type="entry name" value="MFS general substrate transporter"/>
    <property type="match status" value="1"/>
</dbReference>
<feature type="transmembrane region" description="Helical" evidence="7">
    <location>
        <begin position="47"/>
        <end position="68"/>
    </location>
</feature>
<evidence type="ECO:0000256" key="2">
    <source>
        <dbReference type="ARBA" id="ARBA00022475"/>
    </source>
</evidence>
<feature type="transmembrane region" description="Helical" evidence="7">
    <location>
        <begin position="80"/>
        <end position="98"/>
    </location>
</feature>
<dbReference type="RefSeq" id="WP_199889553.1">
    <property type="nucleotide sequence ID" value="NZ_BMSZ01000021.1"/>
</dbReference>
<dbReference type="InterPro" id="IPR036259">
    <property type="entry name" value="MFS_trans_sf"/>
</dbReference>
<feature type="transmembrane region" description="Helical" evidence="7">
    <location>
        <begin position="287"/>
        <end position="305"/>
    </location>
</feature>
<feature type="transmembrane region" description="Helical" evidence="7">
    <location>
        <begin position="104"/>
        <end position="121"/>
    </location>
</feature>
<evidence type="ECO:0000256" key="5">
    <source>
        <dbReference type="ARBA" id="ARBA00023136"/>
    </source>
</evidence>
<name>A0ABQ2TLZ1_STRBA</name>
<dbReference type="PANTHER" id="PTHR23513">
    <property type="entry name" value="INTEGRAL MEMBRANE EFFLUX PROTEIN-RELATED"/>
    <property type="match status" value="1"/>
</dbReference>
<dbReference type="CDD" id="cd06173">
    <property type="entry name" value="MFS_MefA_like"/>
    <property type="match status" value="1"/>
</dbReference>
<keyword evidence="9" id="KW-1185">Reference proteome</keyword>
<feature type="transmembrane region" description="Helical" evidence="7">
    <location>
        <begin position="375"/>
        <end position="393"/>
    </location>
</feature>